<proteinExistence type="predicted"/>
<reference evidence="2" key="1">
    <citation type="journal article" date="2014" name="Proc. Natl. Acad. Sci. U.S.A.">
        <title>Extensive sampling of basidiomycete genomes demonstrates inadequacy of the white-rot/brown-rot paradigm for wood decay fungi.</title>
        <authorList>
            <person name="Riley R."/>
            <person name="Salamov A.A."/>
            <person name="Brown D.W."/>
            <person name="Nagy L.G."/>
            <person name="Floudas D."/>
            <person name="Held B.W."/>
            <person name="Levasseur A."/>
            <person name="Lombard V."/>
            <person name="Morin E."/>
            <person name="Otillar R."/>
            <person name="Lindquist E.A."/>
            <person name="Sun H."/>
            <person name="LaButti K.M."/>
            <person name="Schmutz J."/>
            <person name="Jabbour D."/>
            <person name="Luo H."/>
            <person name="Baker S.E."/>
            <person name="Pisabarro A.G."/>
            <person name="Walton J.D."/>
            <person name="Blanchette R.A."/>
            <person name="Henrissat B."/>
            <person name="Martin F."/>
            <person name="Cullen D."/>
            <person name="Hibbett D.S."/>
            <person name="Grigoriev I.V."/>
        </authorList>
    </citation>
    <scope>NUCLEOTIDE SEQUENCE [LARGE SCALE GENOMIC DNA]</scope>
    <source>
        <strain evidence="2">CBS 339.88</strain>
    </source>
</reference>
<dbReference type="EMBL" id="KL142404">
    <property type="protein sequence ID" value="KDR68998.1"/>
    <property type="molecule type" value="Genomic_DNA"/>
</dbReference>
<organism evidence="1 2">
    <name type="scientific">Galerina marginata (strain CBS 339.88)</name>
    <dbReference type="NCBI Taxonomy" id="685588"/>
    <lineage>
        <taxon>Eukaryota</taxon>
        <taxon>Fungi</taxon>
        <taxon>Dikarya</taxon>
        <taxon>Basidiomycota</taxon>
        <taxon>Agaricomycotina</taxon>
        <taxon>Agaricomycetes</taxon>
        <taxon>Agaricomycetidae</taxon>
        <taxon>Agaricales</taxon>
        <taxon>Agaricineae</taxon>
        <taxon>Strophariaceae</taxon>
        <taxon>Galerina</taxon>
    </lineage>
</organism>
<evidence type="ECO:0000313" key="2">
    <source>
        <dbReference type="Proteomes" id="UP000027222"/>
    </source>
</evidence>
<keyword evidence="2" id="KW-1185">Reference proteome</keyword>
<dbReference type="HOGENOM" id="CLU_030662_0_0_1"/>
<dbReference type="AlphaFoldDB" id="A0A067SQG5"/>
<gene>
    <name evidence="1" type="ORF">GALMADRAFT_256234</name>
</gene>
<dbReference type="OrthoDB" id="2977877at2759"/>
<sequence length="536" mass="60106">MALTETHLSIIHTCANGRDRPILKLNDDLLWEIFRINADMEEEAIGESEQNALDTLRYSSQVCSNWRQLILSSSSLWGQIMNVTSLTHRDWREEVLRRTGKSLLCILGSNRGGRPPANSRTNNKVALGLIDRYWTRIQSLELDFTDTDWADCGYDVWSIFGRPSPVLERFRVMLLTYEFREEIHTPLLSDTGFAVFGNAAPALRVFYAPNIAFSLTAPWLVHLRFLSLNGLLSAYDLLRAIAHMPFLECLADENSNAVTRTGGILSETPVPSLNWIAICSFLDIRPYLDLLAHIKPTTTCSLAFVHSGAIPDAETLDSVNRILKIYSRRCNLVSGEDIYLTLSPILFALEVHFPSDRTFRFEIDFPTVTQDGDLPNDGLENLFNTLPPLFFPDANLLTLELSPFAILPSHPKVAEFILAASSVQFLFTTVETLAFLLSIPIDILDISFPLLQKVELSSCPTSLDETTISKFLELRIGMGKQVCNLDIVIASGDSADLRYLDAFSGLEVTLRLEEDEVVIHRCGDGCVEDLFIVPRI</sequence>
<accession>A0A067SQG5</accession>
<evidence type="ECO:0008006" key="3">
    <source>
        <dbReference type="Google" id="ProtNLM"/>
    </source>
</evidence>
<evidence type="ECO:0000313" key="1">
    <source>
        <dbReference type="EMBL" id="KDR68998.1"/>
    </source>
</evidence>
<dbReference type="Proteomes" id="UP000027222">
    <property type="component" value="Unassembled WGS sequence"/>
</dbReference>
<dbReference type="Gene3D" id="1.20.1280.50">
    <property type="match status" value="1"/>
</dbReference>
<protein>
    <recommendedName>
        <fullName evidence="3">F-box domain-containing protein</fullName>
    </recommendedName>
</protein>
<name>A0A067SQG5_GALM3</name>